<dbReference type="AlphaFoldDB" id="A0A1X2IXW3"/>
<keyword evidence="9" id="KW-0813">Transport</keyword>
<dbReference type="STRING" id="90262.A0A1X2IXW3"/>
<evidence type="ECO:0000256" key="7">
    <source>
        <dbReference type="ARBA" id="ARBA00023128"/>
    </source>
</evidence>
<keyword evidence="9" id="KW-0653">Protein transport</keyword>
<keyword evidence="8" id="KW-0472">Membrane</keyword>
<dbReference type="OrthoDB" id="75343at2759"/>
<protein>
    <recommendedName>
        <fullName evidence="3 9">Mitochondrial import inner membrane translocase subunit TIM22</fullName>
    </recommendedName>
</protein>
<gene>
    <name evidence="10" type="ORF">BCR42DRAFT_342193</name>
</gene>
<dbReference type="EMBL" id="MCGE01000002">
    <property type="protein sequence ID" value="ORZ24130.1"/>
    <property type="molecule type" value="Genomic_DNA"/>
</dbReference>
<evidence type="ECO:0000256" key="8">
    <source>
        <dbReference type="ARBA" id="ARBA00023136"/>
    </source>
</evidence>
<proteinExistence type="inferred from homology"/>
<comment type="function">
    <text evidence="9">Essential core component of the TIM22 complex, a complex that mediates the import and insertion of multi-pass transmembrane proteins into the mitochondrial inner membrane. In the TIM22 complex, it constitutes the voltage-activated and signal-gated channel. Forms a twin-pore translocase that uses the membrane potential as external driving force in 2 voltage-dependent steps.</text>
</comment>
<evidence type="ECO:0000256" key="9">
    <source>
        <dbReference type="RuleBase" id="RU367038"/>
    </source>
</evidence>
<accession>A0A1X2IXW3</accession>
<comment type="subcellular location">
    <subcellularLocation>
        <location evidence="1 9">Mitochondrion inner membrane</location>
        <topology evidence="1 9">Multi-pass membrane protein</topology>
    </subcellularLocation>
</comment>
<evidence type="ECO:0000256" key="1">
    <source>
        <dbReference type="ARBA" id="ARBA00004448"/>
    </source>
</evidence>
<evidence type="ECO:0000313" key="11">
    <source>
        <dbReference type="Proteomes" id="UP000193560"/>
    </source>
</evidence>
<dbReference type="InterPro" id="IPR039175">
    <property type="entry name" value="TIM22"/>
</dbReference>
<dbReference type="PANTHER" id="PTHR14110">
    <property type="entry name" value="MITOCHONDRIAL IMPORT INNER MEMBRANE TRANSLOCASE SUBUNIT TIM22"/>
    <property type="match status" value="1"/>
</dbReference>
<dbReference type="GO" id="GO:0005198">
    <property type="term" value="F:structural molecule activity"/>
    <property type="evidence" value="ECO:0007669"/>
    <property type="project" value="EnsemblFungi"/>
</dbReference>
<evidence type="ECO:0000256" key="2">
    <source>
        <dbReference type="ARBA" id="ARBA00008444"/>
    </source>
</evidence>
<sequence length="164" mass="17040">MAMPGGPLGNNNAGMTDQEQQTIKMMQAVMESCPAKVAMAGTAGFVMGGAFGLFMSSFEYAGPTMSEEMVQQSTKQQLKTAFKDMGTRSWSMAKNFAAVGAIYSGTECAIESYRAKNDLVNSAAAGCFTGGLLAVRAGPQATALGCAGFSLFSIAIDKVMHANS</sequence>
<evidence type="ECO:0000256" key="3">
    <source>
        <dbReference type="ARBA" id="ARBA00020722"/>
    </source>
</evidence>
<dbReference type="GO" id="GO:0008320">
    <property type="term" value="F:protein transmembrane transporter activity"/>
    <property type="evidence" value="ECO:0007669"/>
    <property type="project" value="UniProtKB-UniRule"/>
</dbReference>
<dbReference type="GO" id="GO:0030943">
    <property type="term" value="F:mitochondrion targeting sequence binding"/>
    <property type="evidence" value="ECO:0007669"/>
    <property type="project" value="EnsemblFungi"/>
</dbReference>
<keyword evidence="4" id="KW-0812">Transmembrane</keyword>
<keyword evidence="11" id="KW-1185">Reference proteome</keyword>
<dbReference type="Proteomes" id="UP000193560">
    <property type="component" value="Unassembled WGS sequence"/>
</dbReference>
<keyword evidence="6" id="KW-1133">Transmembrane helix</keyword>
<reference evidence="10 11" key="1">
    <citation type="submission" date="2016-07" db="EMBL/GenBank/DDBJ databases">
        <title>Pervasive Adenine N6-methylation of Active Genes in Fungi.</title>
        <authorList>
            <consortium name="DOE Joint Genome Institute"/>
            <person name="Mondo S.J."/>
            <person name="Dannebaum R.O."/>
            <person name="Kuo R.C."/>
            <person name="Labutti K."/>
            <person name="Haridas S."/>
            <person name="Kuo A."/>
            <person name="Salamov A."/>
            <person name="Ahrendt S.R."/>
            <person name="Lipzen A."/>
            <person name="Sullivan W."/>
            <person name="Andreopoulos W.B."/>
            <person name="Clum A."/>
            <person name="Lindquist E."/>
            <person name="Daum C."/>
            <person name="Ramamoorthy G.K."/>
            <person name="Gryganskyi A."/>
            <person name="Culley D."/>
            <person name="Magnuson J.K."/>
            <person name="James T.Y."/>
            <person name="O'Malley M.A."/>
            <person name="Stajich J.E."/>
            <person name="Spatafora J.W."/>
            <person name="Visel A."/>
            <person name="Grigoriev I.V."/>
        </authorList>
    </citation>
    <scope>NUCLEOTIDE SEQUENCE [LARGE SCALE GENOMIC DNA]</scope>
    <source>
        <strain evidence="10 11">NRRL 1336</strain>
    </source>
</reference>
<evidence type="ECO:0000256" key="4">
    <source>
        <dbReference type="ARBA" id="ARBA00022692"/>
    </source>
</evidence>
<evidence type="ECO:0000256" key="6">
    <source>
        <dbReference type="ARBA" id="ARBA00022989"/>
    </source>
</evidence>
<comment type="similarity">
    <text evidence="2 9">Belongs to the Tim17/Tim22/Tim23 family.</text>
</comment>
<dbReference type="Pfam" id="PF02466">
    <property type="entry name" value="Tim17"/>
    <property type="match status" value="1"/>
</dbReference>
<keyword evidence="9" id="KW-0811">Translocation</keyword>
<evidence type="ECO:0000256" key="5">
    <source>
        <dbReference type="ARBA" id="ARBA00022792"/>
    </source>
</evidence>
<keyword evidence="7 9" id="KW-0496">Mitochondrion</keyword>
<dbReference type="GO" id="GO:0045039">
    <property type="term" value="P:protein insertion into mitochondrial inner membrane"/>
    <property type="evidence" value="ECO:0007669"/>
    <property type="project" value="UniProtKB-UniRule"/>
</dbReference>
<comment type="caution">
    <text evidence="10">The sequence shown here is derived from an EMBL/GenBank/DDBJ whole genome shotgun (WGS) entry which is preliminary data.</text>
</comment>
<dbReference type="GO" id="GO:0042721">
    <property type="term" value="C:TIM22 mitochondrial import inner membrane insertion complex"/>
    <property type="evidence" value="ECO:0007669"/>
    <property type="project" value="UniProtKB-UniRule"/>
</dbReference>
<name>A0A1X2IXW3_9FUNG</name>
<dbReference type="PANTHER" id="PTHR14110:SF0">
    <property type="entry name" value="MITOCHONDRIAL IMPORT INNER MEMBRANE TRANSLOCASE SUBUNIT TIM22"/>
    <property type="match status" value="1"/>
</dbReference>
<organism evidence="10 11">
    <name type="scientific">Absidia repens</name>
    <dbReference type="NCBI Taxonomy" id="90262"/>
    <lineage>
        <taxon>Eukaryota</taxon>
        <taxon>Fungi</taxon>
        <taxon>Fungi incertae sedis</taxon>
        <taxon>Mucoromycota</taxon>
        <taxon>Mucoromycotina</taxon>
        <taxon>Mucoromycetes</taxon>
        <taxon>Mucorales</taxon>
        <taxon>Cunninghamellaceae</taxon>
        <taxon>Absidia</taxon>
    </lineage>
</organism>
<comment type="subunit">
    <text evidence="9">Component of the TIM22 complex.</text>
</comment>
<keyword evidence="5 9" id="KW-0999">Mitochondrion inner membrane</keyword>
<evidence type="ECO:0000313" key="10">
    <source>
        <dbReference type="EMBL" id="ORZ24130.1"/>
    </source>
</evidence>